<evidence type="ECO:0000313" key="1">
    <source>
        <dbReference type="EMBL" id="ARF12293.1"/>
    </source>
</evidence>
<dbReference type="EMBL" id="KY684111">
    <property type="protein sequence ID" value="ARF12293.1"/>
    <property type="molecule type" value="Genomic_DNA"/>
</dbReference>
<protein>
    <submittedName>
        <fullName evidence="1">Uncharacterized protein</fullName>
    </submittedName>
</protein>
<dbReference type="Gene3D" id="3.90.226.10">
    <property type="entry name" value="2-enoyl-CoA Hydratase, Chain A, domain 1"/>
    <property type="match status" value="1"/>
</dbReference>
<gene>
    <name evidence="1" type="ORF">Klosneuvirus_4_108</name>
</gene>
<name>A0A1V0SKQ9_9VIRU</name>
<reference evidence="1" key="1">
    <citation type="journal article" date="2017" name="Science">
        <title>Giant viruses with an expanded complement of translation system components.</title>
        <authorList>
            <person name="Schulz F."/>
            <person name="Yutin N."/>
            <person name="Ivanova N.N."/>
            <person name="Ortega D.R."/>
            <person name="Lee T.K."/>
            <person name="Vierheilig J."/>
            <person name="Daims H."/>
            <person name="Horn M."/>
            <person name="Wagner M."/>
            <person name="Jensen G.J."/>
            <person name="Kyrpides N.C."/>
            <person name="Koonin E.V."/>
            <person name="Woyke T."/>
        </authorList>
    </citation>
    <scope>NUCLEOTIDE SEQUENCE</scope>
    <source>
        <strain evidence="1">KNV1</strain>
    </source>
</reference>
<organism evidence="1">
    <name type="scientific">Klosneuvirus KNV1</name>
    <dbReference type="NCBI Taxonomy" id="1977640"/>
    <lineage>
        <taxon>Viruses</taxon>
        <taxon>Varidnaviria</taxon>
        <taxon>Bamfordvirae</taxon>
        <taxon>Nucleocytoviricota</taxon>
        <taxon>Megaviricetes</taxon>
        <taxon>Imitervirales</taxon>
        <taxon>Mimiviridae</taxon>
        <taxon>Klosneuvirinae</taxon>
        <taxon>Klosneuvirus</taxon>
    </lineage>
</organism>
<dbReference type="Pfam" id="PF00574">
    <property type="entry name" value="CLP_protease"/>
    <property type="match status" value="1"/>
</dbReference>
<proteinExistence type="predicted"/>
<accession>A0A1V0SKQ9</accession>
<dbReference type="SUPFAM" id="SSF52096">
    <property type="entry name" value="ClpP/crotonase"/>
    <property type="match status" value="1"/>
</dbReference>
<dbReference type="InterPro" id="IPR029045">
    <property type="entry name" value="ClpP/crotonase-like_dom_sf"/>
</dbReference>
<dbReference type="InterPro" id="IPR023562">
    <property type="entry name" value="ClpP/TepA"/>
</dbReference>
<sequence>MASGNQGKYTELKSYSKHLTDLHDKLVNIYLQKCKCSREKIEDLLKSESWLTAEEALKLHMIDEIIG</sequence>